<evidence type="ECO:0000256" key="1">
    <source>
        <dbReference type="ARBA" id="ARBA00004123"/>
    </source>
</evidence>
<feature type="domain" description="Auxin response factor" evidence="8">
    <location>
        <begin position="109"/>
        <end position="191"/>
    </location>
</feature>
<evidence type="ECO:0000313" key="9">
    <source>
        <dbReference type="EMBL" id="GLJ58538.1"/>
    </source>
</evidence>
<protein>
    <recommendedName>
        <fullName evidence="8">Auxin response factor domain-containing protein</fullName>
    </recommendedName>
</protein>
<organism evidence="9 10">
    <name type="scientific">Cryptomeria japonica</name>
    <name type="common">Japanese cedar</name>
    <name type="synonym">Cupressus japonica</name>
    <dbReference type="NCBI Taxonomy" id="3369"/>
    <lineage>
        <taxon>Eukaryota</taxon>
        <taxon>Viridiplantae</taxon>
        <taxon>Streptophyta</taxon>
        <taxon>Embryophyta</taxon>
        <taxon>Tracheophyta</taxon>
        <taxon>Spermatophyta</taxon>
        <taxon>Pinopsida</taxon>
        <taxon>Pinidae</taxon>
        <taxon>Conifers II</taxon>
        <taxon>Cupressales</taxon>
        <taxon>Cupressaceae</taxon>
        <taxon>Cryptomeria</taxon>
    </lineage>
</organism>
<gene>
    <name evidence="9" type="ORF">SUGI_1456800</name>
</gene>
<evidence type="ECO:0000256" key="3">
    <source>
        <dbReference type="ARBA" id="ARBA00023015"/>
    </source>
</evidence>
<dbReference type="EMBL" id="BSEH01000416">
    <property type="protein sequence ID" value="GLJ58538.1"/>
    <property type="molecule type" value="Genomic_DNA"/>
</dbReference>
<comment type="similarity">
    <text evidence="2">Belongs to the ARF family.</text>
</comment>
<dbReference type="AlphaFoldDB" id="A0AAD3RRF6"/>
<keyword evidence="5" id="KW-0804">Transcription</keyword>
<dbReference type="GO" id="GO:0003677">
    <property type="term" value="F:DNA binding"/>
    <property type="evidence" value="ECO:0007669"/>
    <property type="project" value="UniProtKB-KW"/>
</dbReference>
<dbReference type="FunFam" id="2.30.30.1040:FF:000001">
    <property type="entry name" value="Auxin response factor"/>
    <property type="match status" value="1"/>
</dbReference>
<reference evidence="9" key="1">
    <citation type="submission" date="2022-12" db="EMBL/GenBank/DDBJ databases">
        <title>Chromosome-Level Genome Assembly of Japanese Cedar (Cryptomeriajaponica D. Don).</title>
        <authorList>
            <person name="Fujino T."/>
            <person name="Yamaguchi K."/>
            <person name="Yokoyama T."/>
            <person name="Hamanaka T."/>
            <person name="Harazono Y."/>
            <person name="Kamada H."/>
            <person name="Kobayashi W."/>
            <person name="Ujino-Ihara T."/>
            <person name="Uchiyama K."/>
            <person name="Matsumoto A."/>
            <person name="Izuno A."/>
            <person name="Tsumura Y."/>
            <person name="Toyoda A."/>
            <person name="Shigenobu S."/>
            <person name="Moriguchi Y."/>
            <person name="Ueno S."/>
            <person name="Kasahara M."/>
        </authorList>
    </citation>
    <scope>NUCLEOTIDE SEQUENCE</scope>
</reference>
<dbReference type="GO" id="GO:0009734">
    <property type="term" value="P:auxin-activated signaling pathway"/>
    <property type="evidence" value="ECO:0007669"/>
    <property type="project" value="UniProtKB-KW"/>
</dbReference>
<accession>A0AAD3RRF6</accession>
<evidence type="ECO:0000313" key="10">
    <source>
        <dbReference type="Proteomes" id="UP001234787"/>
    </source>
</evidence>
<feature type="non-terminal residue" evidence="9">
    <location>
        <position position="191"/>
    </location>
</feature>
<dbReference type="Gene3D" id="2.30.30.1040">
    <property type="match status" value="1"/>
</dbReference>
<evidence type="ECO:0000256" key="5">
    <source>
        <dbReference type="ARBA" id="ARBA00023163"/>
    </source>
</evidence>
<keyword evidence="6" id="KW-0539">Nucleus</keyword>
<comment type="caution">
    <text evidence="9">The sequence shown here is derived from an EMBL/GenBank/DDBJ whole genome shotgun (WGS) entry which is preliminary data.</text>
</comment>
<keyword evidence="10" id="KW-1185">Reference proteome</keyword>
<dbReference type="Pfam" id="PF06507">
    <property type="entry name" value="ARF_AD"/>
    <property type="match status" value="1"/>
</dbReference>
<evidence type="ECO:0000259" key="8">
    <source>
        <dbReference type="Pfam" id="PF06507"/>
    </source>
</evidence>
<keyword evidence="4" id="KW-0238">DNA-binding</keyword>
<keyword evidence="7" id="KW-0927">Auxin signaling pathway</keyword>
<proteinExistence type="inferred from homology"/>
<keyword evidence="3" id="KW-0805">Transcription regulation</keyword>
<dbReference type="InterPro" id="IPR010525">
    <property type="entry name" value="ARF_dom"/>
</dbReference>
<evidence type="ECO:0000256" key="7">
    <source>
        <dbReference type="ARBA" id="ARBA00023294"/>
    </source>
</evidence>
<dbReference type="SUPFAM" id="SSF101936">
    <property type="entry name" value="DNA-binding pseudobarrel domain"/>
    <property type="match status" value="1"/>
</dbReference>
<evidence type="ECO:0000256" key="6">
    <source>
        <dbReference type="ARBA" id="ARBA00023242"/>
    </source>
</evidence>
<dbReference type="PANTHER" id="PTHR31384">
    <property type="entry name" value="AUXIN RESPONSE FACTOR 4-RELATED"/>
    <property type="match status" value="1"/>
</dbReference>
<dbReference type="InterPro" id="IPR044835">
    <property type="entry name" value="ARF_plant"/>
</dbReference>
<evidence type="ECO:0000256" key="4">
    <source>
        <dbReference type="ARBA" id="ARBA00023125"/>
    </source>
</evidence>
<evidence type="ECO:0000256" key="2">
    <source>
        <dbReference type="ARBA" id="ARBA00007853"/>
    </source>
</evidence>
<dbReference type="InterPro" id="IPR015300">
    <property type="entry name" value="DNA-bd_pseudobarrel_sf"/>
</dbReference>
<dbReference type="GO" id="GO:0006355">
    <property type="term" value="P:regulation of DNA-templated transcription"/>
    <property type="evidence" value="ECO:0007669"/>
    <property type="project" value="InterPro"/>
</dbReference>
<dbReference type="GO" id="GO:0005634">
    <property type="term" value="C:nucleus"/>
    <property type="evidence" value="ECO:0007669"/>
    <property type="project" value="UniProtKB-SubCell"/>
</dbReference>
<comment type="subcellular location">
    <subcellularLocation>
        <location evidence="1">Nucleus</location>
    </subcellularLocation>
</comment>
<name>A0AAD3RRF6_CRYJA</name>
<sequence>MRDAAAAVANELELVCSVEKNDAKVDLTMRVFVNSKRLVAGDAFIFLRDENGELRVGVRHAICQQSNIPSSIISSRRMQIAVLAAVSHAISRTTNFSVYYKPRTNPSEFIIPYDQYMEATNNMEAMNSNFSVGMRFRMRIEREAAPEQRFTGTIIEIGDSDPLRWPGSKWRCLKVQWDATSAVPRPEKVSP</sequence>
<dbReference type="PANTHER" id="PTHR31384:SF1">
    <property type="entry name" value="AUXIN RESPONSE FACTOR 9"/>
    <property type="match status" value="1"/>
</dbReference>
<dbReference type="Proteomes" id="UP001234787">
    <property type="component" value="Unassembled WGS sequence"/>
</dbReference>
<dbReference type="Gene3D" id="2.40.330.10">
    <property type="entry name" value="DNA-binding pseudobarrel domain"/>
    <property type="match status" value="1"/>
</dbReference>